<dbReference type="SUPFAM" id="SSF53649">
    <property type="entry name" value="Alkaline phosphatase-like"/>
    <property type="match status" value="1"/>
</dbReference>
<evidence type="ECO:0000256" key="3">
    <source>
        <dbReference type="PIRSR" id="PIRSR601952-2"/>
    </source>
</evidence>
<proteinExistence type="inferred from homology"/>
<dbReference type="Pfam" id="PF00245">
    <property type="entry name" value="Alk_phosphatase"/>
    <property type="match status" value="1"/>
</dbReference>
<dbReference type="InterPro" id="IPR001952">
    <property type="entry name" value="Alkaline_phosphatase"/>
</dbReference>
<comment type="similarity">
    <text evidence="4">Belongs to the alkaline phosphatase family.</text>
</comment>
<feature type="binding site" evidence="3">
    <location>
        <position position="77"/>
    </location>
    <ligand>
        <name>Mg(2+)</name>
        <dbReference type="ChEBI" id="CHEBI:18420"/>
    </ligand>
</feature>
<evidence type="ECO:0000256" key="4">
    <source>
        <dbReference type="RuleBase" id="RU003946"/>
    </source>
</evidence>
<feature type="active site" description="Phosphoserine intermediate" evidence="2">
    <location>
        <position position="135"/>
    </location>
</feature>
<dbReference type="STRING" id="43658.AT705_10160"/>
<dbReference type="Gene3D" id="3.40.720.10">
    <property type="entry name" value="Alkaline Phosphatase, subunit A"/>
    <property type="match status" value="1"/>
</dbReference>
<dbReference type="PROSITE" id="PS51257">
    <property type="entry name" value="PROKAR_LIPOPROTEIN"/>
    <property type="match status" value="1"/>
</dbReference>
<dbReference type="SMART" id="SM00098">
    <property type="entry name" value="alkPPc"/>
    <property type="match status" value="1"/>
</dbReference>
<comment type="cofactor">
    <cofactor evidence="3">
        <name>Mg(2+)</name>
        <dbReference type="ChEBI" id="CHEBI:18420"/>
    </cofactor>
    <text evidence="3">Binds 1 Mg(2+) ion.</text>
</comment>
<feature type="binding site" evidence="3">
    <location>
        <position position="186"/>
    </location>
    <ligand>
        <name>Mg(2+)</name>
        <dbReference type="ChEBI" id="CHEBI:18420"/>
    </ligand>
</feature>
<dbReference type="GO" id="GO:0004035">
    <property type="term" value="F:alkaline phosphatase activity"/>
    <property type="evidence" value="ECO:0007669"/>
    <property type="project" value="TreeGrafter"/>
</dbReference>
<protein>
    <submittedName>
        <fullName evidence="5">Alkaline phosphatase</fullName>
    </submittedName>
</protein>
<evidence type="ECO:0000256" key="2">
    <source>
        <dbReference type="PIRSR" id="PIRSR601952-1"/>
    </source>
</evidence>
<keyword evidence="3" id="KW-0479">Metal-binding</keyword>
<feature type="binding site" evidence="3">
    <location>
        <position position="77"/>
    </location>
    <ligand>
        <name>Zn(2+)</name>
        <dbReference type="ChEBI" id="CHEBI:29105"/>
        <label>2</label>
    </ligand>
</feature>
<feature type="binding site" evidence="3">
    <location>
        <position position="389"/>
    </location>
    <ligand>
        <name>Zn(2+)</name>
        <dbReference type="ChEBI" id="CHEBI:29105"/>
        <label>2</label>
    </ligand>
</feature>
<keyword evidence="3" id="KW-0862">Zinc</keyword>
<dbReference type="RefSeq" id="WP_138537410.1">
    <property type="nucleotide sequence ID" value="NZ_CP045429.1"/>
</dbReference>
<dbReference type="CDD" id="cd16012">
    <property type="entry name" value="ALP"/>
    <property type="match status" value="1"/>
</dbReference>
<feature type="binding site" evidence="3">
    <location>
        <position position="341"/>
    </location>
    <ligand>
        <name>Mg(2+)</name>
        <dbReference type="ChEBI" id="CHEBI:18420"/>
    </ligand>
</feature>
<keyword evidence="1" id="KW-0597">Phosphoprotein</keyword>
<sequence length="575" mass="62067">MNKKLLAVAVSAVLLTACNDDDTRTVEVVKEVEVAKEVVKEVEVVQEVEVVKEVEKEVEVPPTPVTQVKNVILMIGDGMGAQQVGLLEEYARRAPNSTYNNKNNQTALSKLAAGGHLGLSLNAPHGENGSLVVDSACSATQLATGKASGSEMIGLDDQGYVIETILEKAKKAGKATGLVSDTRLTHATPAAFAAHQPHRSLEPEIAVEMVESGMVDVMLSGGARVFIPSDIKEDAADQQILADLGMPASVYKKSKRSDDRNVVVEAKDKHGYALAFDKAQLAKTDTNKLLGLFANSGMADGIAYRDCKADDSCTQPSLKEMTVKALDILSKDEDGFFLMIEGGQIDWAGHANDAGWMLNELLKFDEAVEAVHEWAKERTDTLVLVTADHETGSFGFSYSSHNKPEGVMLPGDGMQGAEYKPKFNFGGLGILDTLYAQAGTFYDVLGEVNGDYNYSDATDQQWKTAIEKYTPYTVTLEEAAKVNASDTLNSSNYPLPKFEDFSDFYVYDTEDFTAKIGRVVAKQQNVVWGTGTHTAAPVPVYAFGPQGVTEQFSTLQHHVDIGTKMIKALGLADAE</sequence>
<reference evidence="5 6" key="1">
    <citation type="submission" date="2019-10" db="EMBL/GenBank/DDBJ databases">
        <title>Pseudoalteromonas rubra S4059.</title>
        <authorList>
            <person name="Paulsen S."/>
            <person name="Wang X."/>
        </authorList>
    </citation>
    <scope>NUCLEOTIDE SEQUENCE [LARGE SCALE GENOMIC DNA]</scope>
    <source>
        <strain evidence="5 6">S4059</strain>
    </source>
</reference>
<feature type="binding site" evidence="3">
    <location>
        <position position="350"/>
    </location>
    <ligand>
        <name>Zn(2+)</name>
        <dbReference type="ChEBI" id="CHEBI:29105"/>
        <label>2</label>
    </ligand>
</feature>
<comment type="cofactor">
    <cofactor evidence="3">
        <name>Zn(2+)</name>
        <dbReference type="ChEBI" id="CHEBI:29105"/>
    </cofactor>
    <text evidence="3">Binds 2 Zn(2+) ions.</text>
</comment>
<feature type="binding site" evidence="3">
    <location>
        <position position="188"/>
    </location>
    <ligand>
        <name>Mg(2+)</name>
        <dbReference type="ChEBI" id="CHEBI:18420"/>
    </ligand>
</feature>
<dbReference type="InterPro" id="IPR017850">
    <property type="entry name" value="Alkaline_phosphatase_core_sf"/>
</dbReference>
<feature type="binding site" evidence="3">
    <location>
        <position position="388"/>
    </location>
    <ligand>
        <name>Zn(2+)</name>
        <dbReference type="ChEBI" id="CHEBI:29105"/>
        <label>2</label>
    </ligand>
</feature>
<gene>
    <name evidence="5" type="ORF">CWC22_017535</name>
</gene>
<dbReference type="GO" id="GO:0046872">
    <property type="term" value="F:metal ion binding"/>
    <property type="evidence" value="ECO:0007669"/>
    <property type="project" value="UniProtKB-KW"/>
</dbReference>
<organism evidence="5 6">
    <name type="scientific">Pseudoalteromonas rubra</name>
    <dbReference type="NCBI Taxonomy" id="43658"/>
    <lineage>
        <taxon>Bacteria</taxon>
        <taxon>Pseudomonadati</taxon>
        <taxon>Pseudomonadota</taxon>
        <taxon>Gammaproteobacteria</taxon>
        <taxon>Alteromonadales</taxon>
        <taxon>Pseudoalteromonadaceae</taxon>
        <taxon>Pseudoalteromonas</taxon>
    </lineage>
</organism>
<name>A0A5S3V1T0_9GAMM</name>
<evidence type="ECO:0000313" key="5">
    <source>
        <dbReference type="EMBL" id="QPB84683.1"/>
    </source>
</evidence>
<evidence type="ECO:0000256" key="1">
    <source>
        <dbReference type="ARBA" id="ARBA00022553"/>
    </source>
</evidence>
<dbReference type="AlphaFoldDB" id="A0A5S3V1T0"/>
<feature type="binding site" evidence="3">
    <location>
        <position position="533"/>
    </location>
    <ligand>
        <name>Zn(2+)</name>
        <dbReference type="ChEBI" id="CHEBI:29105"/>
        <label>2</label>
    </ligand>
</feature>
<dbReference type="PANTHER" id="PTHR11596">
    <property type="entry name" value="ALKALINE PHOSPHATASE"/>
    <property type="match status" value="1"/>
</dbReference>
<dbReference type="PANTHER" id="PTHR11596:SF5">
    <property type="entry name" value="ALKALINE PHOSPHATASE"/>
    <property type="match status" value="1"/>
</dbReference>
<dbReference type="EMBL" id="CP045429">
    <property type="protein sequence ID" value="QPB84683.1"/>
    <property type="molecule type" value="Genomic_DNA"/>
</dbReference>
<feature type="binding site" evidence="3">
    <location>
        <position position="346"/>
    </location>
    <ligand>
        <name>Zn(2+)</name>
        <dbReference type="ChEBI" id="CHEBI:29105"/>
        <label>2</label>
    </ligand>
</feature>
<accession>A0A5S3V1T0</accession>
<dbReference type="Proteomes" id="UP000305729">
    <property type="component" value="Chromosome 1"/>
</dbReference>
<dbReference type="PRINTS" id="PR00113">
    <property type="entry name" value="ALKPHPHTASE"/>
</dbReference>
<evidence type="ECO:0000313" key="6">
    <source>
        <dbReference type="Proteomes" id="UP000305729"/>
    </source>
</evidence>
<keyword evidence="3" id="KW-0460">Magnesium</keyword>